<dbReference type="EMBL" id="QYAZ01000001">
    <property type="protein sequence ID" value="KAB8124134.1"/>
    <property type="molecule type" value="Genomic_DNA"/>
</dbReference>
<comment type="caution">
    <text evidence="1">The sequence shown here is derived from an EMBL/GenBank/DDBJ whole genome shotgun (WGS) entry which is preliminary data.</text>
</comment>
<gene>
    <name evidence="1" type="ORF">D3W54_07870</name>
</gene>
<reference evidence="1 2" key="1">
    <citation type="submission" date="2018-09" db="EMBL/GenBank/DDBJ databases">
        <title>Genome sequence and characterization of the bcs clusters for the production of nanocellulose from the low pH resistant strain Komagataeibacter medellinensis ID13488.</title>
        <authorList>
            <person name="Hernandez-Arriaga A.M."/>
            <person name="Del Cerro C."/>
            <person name="Urbina L."/>
            <person name="Eceiza A."/>
            <person name="Retegi A."/>
            <person name="Prieto M.A."/>
        </authorList>
    </citation>
    <scope>NUCLEOTIDE SEQUENCE [LARGE SCALE GENOMIC DNA]</scope>
    <source>
        <strain evidence="1 2">ID13488</strain>
    </source>
</reference>
<evidence type="ECO:0000313" key="1">
    <source>
        <dbReference type="EMBL" id="KAB8124134.1"/>
    </source>
</evidence>
<dbReference type="Proteomes" id="UP000427842">
    <property type="component" value="Unassembled WGS sequence"/>
</dbReference>
<proteinExistence type="predicted"/>
<organism evidence="1 2">
    <name type="scientific">Komagataeibacter medellinensis</name>
    <dbReference type="NCBI Taxonomy" id="1177712"/>
    <lineage>
        <taxon>Bacteria</taxon>
        <taxon>Pseudomonadati</taxon>
        <taxon>Pseudomonadota</taxon>
        <taxon>Alphaproteobacteria</taxon>
        <taxon>Acetobacterales</taxon>
        <taxon>Acetobacteraceae</taxon>
        <taxon>Komagataeibacter</taxon>
    </lineage>
</organism>
<evidence type="ECO:0000313" key="2">
    <source>
        <dbReference type="Proteomes" id="UP000427842"/>
    </source>
</evidence>
<sequence>MARKTGCRRAKIRFFPYFFNSLLDWDFFLIKLAITVFHSSARQEIKDSLNALVFPPDHDPAGRVSRQIISYKIRVDFELVIMFMDKS</sequence>
<keyword evidence="2" id="KW-1185">Reference proteome</keyword>
<protein>
    <recommendedName>
        <fullName evidence="3">Type II toxin-antitoxin system RelE/ParE family toxin</fullName>
    </recommendedName>
</protein>
<accession>A0ABQ6VVA7</accession>
<evidence type="ECO:0008006" key="3">
    <source>
        <dbReference type="Google" id="ProtNLM"/>
    </source>
</evidence>
<name>A0ABQ6VVA7_9PROT</name>